<comment type="catalytic activity">
    <reaction evidence="8">
        <text>all-trans-zeaxanthin + 2 O2 = 4,9-dimethyldodeca-2,4,6,8,10-pentaenedial + 2 (3R)-hydroxy-beta-ionone</text>
        <dbReference type="Rhea" id="RHEA:26393"/>
        <dbReference type="ChEBI" id="CHEBI:15379"/>
        <dbReference type="ChEBI" id="CHEBI:27547"/>
        <dbReference type="ChEBI" id="CHEBI:53171"/>
        <dbReference type="ChEBI" id="CHEBI:53173"/>
        <dbReference type="EC" id="1.14.99.n4"/>
    </reaction>
</comment>
<keyword evidence="4" id="KW-0223">Dioxygenase</keyword>
<dbReference type="PANTHER" id="PTHR10543:SF89">
    <property type="entry name" value="CAROTENOID 9,10(9',10')-CLEAVAGE DIOXYGENASE 1"/>
    <property type="match status" value="1"/>
</dbReference>
<evidence type="ECO:0000313" key="9">
    <source>
        <dbReference type="EMBL" id="CAK9869603.1"/>
    </source>
</evidence>
<proteinExistence type="inferred from homology"/>
<dbReference type="Proteomes" id="UP001497522">
    <property type="component" value="Chromosome 19"/>
</dbReference>
<name>A0ABP1B4D4_9BRYO</name>
<protein>
    <recommendedName>
        <fullName evidence="7">carotenoid 9,10-dioxygenase</fullName>
        <ecNumber evidence="7">1.14.99.n4</ecNumber>
    </recommendedName>
</protein>
<dbReference type="InterPro" id="IPR004294">
    <property type="entry name" value="Carotenoid_Oase"/>
</dbReference>
<dbReference type="EMBL" id="OZ023720">
    <property type="protein sequence ID" value="CAK9869603.1"/>
    <property type="molecule type" value="Genomic_DNA"/>
</dbReference>
<evidence type="ECO:0000256" key="3">
    <source>
        <dbReference type="ARBA" id="ARBA00022723"/>
    </source>
</evidence>
<reference evidence="9" key="1">
    <citation type="submission" date="2024-03" db="EMBL/GenBank/DDBJ databases">
        <authorList>
            <consortium name="ELIXIR-Norway"/>
            <consortium name="Elixir Norway"/>
        </authorList>
    </citation>
    <scope>NUCLEOTIDE SEQUENCE</scope>
</reference>
<keyword evidence="3" id="KW-0479">Metal-binding</keyword>
<dbReference type="EC" id="1.14.99.n4" evidence="7"/>
<dbReference type="PANTHER" id="PTHR10543">
    <property type="entry name" value="BETA-CAROTENE DIOXYGENASE"/>
    <property type="match status" value="1"/>
</dbReference>
<accession>A0ABP1B4D4</accession>
<evidence type="ECO:0000313" key="10">
    <source>
        <dbReference type="Proteomes" id="UP001497522"/>
    </source>
</evidence>
<dbReference type="Pfam" id="PF03055">
    <property type="entry name" value="RPE65"/>
    <property type="match status" value="1"/>
</dbReference>
<evidence type="ECO:0000256" key="4">
    <source>
        <dbReference type="ARBA" id="ARBA00022964"/>
    </source>
</evidence>
<comment type="cofactor">
    <cofactor evidence="1">
        <name>Fe(2+)</name>
        <dbReference type="ChEBI" id="CHEBI:29033"/>
    </cofactor>
</comment>
<evidence type="ECO:0000256" key="1">
    <source>
        <dbReference type="ARBA" id="ARBA00001954"/>
    </source>
</evidence>
<gene>
    <name evidence="9" type="ORF">CSSPJE1EN2_LOCUS12361</name>
</gene>
<evidence type="ECO:0000256" key="6">
    <source>
        <dbReference type="ARBA" id="ARBA00023004"/>
    </source>
</evidence>
<evidence type="ECO:0000256" key="7">
    <source>
        <dbReference type="ARBA" id="ARBA00039084"/>
    </source>
</evidence>
<sequence length="569" mass="63284">MRYFKLVYSGGEGAGGGGGARQLQKTATNIRSSPAAAWACDSLERALVKIFAGSDIGGAEHSDHDRKHSSNFFLNGYFEPVAHETSPVSNLPVSGSIPECLNGQFMQVVPNPRFSPVADYHWFDGDGVLHGLNIKNGKATYMARFVRTSKLQQEEYYGAAKFLKIGDMVGIKGILFFLLHLLRIKLGVLDISHGVGTANTALVYHNRKLLALYEGDKPYAIRVLEDGDLETVGQEDYGGKLTNNFTAHPKIDPVTGEMFGMCYDVMASPYLTYQVFSKGGDLMEPVPITLQDSAIMHDFAITENYAIFMDPPVAVNVKNLARGEHVIKFDPSKESRLGLLPRYAQNESQIRWFTIPTCMIIHSANAWEEGDEVVLVLTRRARIDFNAMGTGFQHKKWMDSPSQLYKYRINLKTGQVTQRELSIPVMQTDYPKINEKYLGRRQRYVYGCIFNDTPKVVGVVKYDVSVEPELPPQDLKVGGNISGLFLHGDGRYGSEVFFVPRNTVGKDIQEDDGYLICFVHDEKIGNSEVVIIDAKTMASKPVAVVSLPSRVPAGFHTIFVSEEQLKTQI</sequence>
<organism evidence="9 10">
    <name type="scientific">Sphagnum jensenii</name>
    <dbReference type="NCBI Taxonomy" id="128206"/>
    <lineage>
        <taxon>Eukaryota</taxon>
        <taxon>Viridiplantae</taxon>
        <taxon>Streptophyta</taxon>
        <taxon>Embryophyta</taxon>
        <taxon>Bryophyta</taxon>
        <taxon>Sphagnophytina</taxon>
        <taxon>Sphagnopsida</taxon>
        <taxon>Sphagnales</taxon>
        <taxon>Sphagnaceae</taxon>
        <taxon>Sphagnum</taxon>
    </lineage>
</organism>
<evidence type="ECO:0000256" key="5">
    <source>
        <dbReference type="ARBA" id="ARBA00023002"/>
    </source>
</evidence>
<keyword evidence="5" id="KW-0560">Oxidoreductase</keyword>
<keyword evidence="10" id="KW-1185">Reference proteome</keyword>
<evidence type="ECO:0000256" key="8">
    <source>
        <dbReference type="ARBA" id="ARBA00048709"/>
    </source>
</evidence>
<evidence type="ECO:0000256" key="2">
    <source>
        <dbReference type="ARBA" id="ARBA00006787"/>
    </source>
</evidence>
<comment type="similarity">
    <text evidence="2">Belongs to the carotenoid oxygenase family.</text>
</comment>
<keyword evidence="6" id="KW-0408">Iron</keyword>